<keyword evidence="3" id="KW-0732">Signal</keyword>
<keyword evidence="5" id="KW-1185">Reference proteome</keyword>
<name>A0A4S4ASX1_9RHOO</name>
<dbReference type="InterPro" id="IPR000667">
    <property type="entry name" value="Peptidase_S13"/>
</dbReference>
<evidence type="ECO:0000313" key="5">
    <source>
        <dbReference type="Proteomes" id="UP000308430"/>
    </source>
</evidence>
<accession>A0A4S4ASX1</accession>
<keyword evidence="4" id="KW-0121">Carboxypeptidase</keyword>
<dbReference type="GO" id="GO:0009002">
    <property type="term" value="F:serine-type D-Ala-D-Ala carboxypeptidase activity"/>
    <property type="evidence" value="ECO:0007669"/>
    <property type="project" value="UniProtKB-EC"/>
</dbReference>
<evidence type="ECO:0000256" key="1">
    <source>
        <dbReference type="ARBA" id="ARBA00006096"/>
    </source>
</evidence>
<dbReference type="Gene3D" id="3.50.80.20">
    <property type="entry name" value="D-Ala-D-Ala carboxypeptidase C, peptidase S13"/>
    <property type="match status" value="1"/>
</dbReference>
<dbReference type="OrthoDB" id="9802627at2"/>
<dbReference type="EMBL" id="SSOC01000006">
    <property type="protein sequence ID" value="THF62957.1"/>
    <property type="molecule type" value="Genomic_DNA"/>
</dbReference>
<gene>
    <name evidence="4" type="primary">dacB</name>
    <name evidence="4" type="ORF">E6C76_16990</name>
</gene>
<organism evidence="4 5">
    <name type="scientific">Pseudothauera nasutitermitis</name>
    <dbReference type="NCBI Taxonomy" id="2565930"/>
    <lineage>
        <taxon>Bacteria</taxon>
        <taxon>Pseudomonadati</taxon>
        <taxon>Pseudomonadota</taxon>
        <taxon>Betaproteobacteria</taxon>
        <taxon>Rhodocyclales</taxon>
        <taxon>Zoogloeaceae</taxon>
        <taxon>Pseudothauera</taxon>
    </lineage>
</organism>
<feature type="signal peptide" evidence="3">
    <location>
        <begin position="1"/>
        <end position="24"/>
    </location>
</feature>
<keyword evidence="2 4" id="KW-0378">Hydrolase</keyword>
<evidence type="ECO:0000256" key="3">
    <source>
        <dbReference type="SAM" id="SignalP"/>
    </source>
</evidence>
<dbReference type="PANTHER" id="PTHR30023">
    <property type="entry name" value="D-ALANYL-D-ALANINE CARBOXYPEPTIDASE"/>
    <property type="match status" value="1"/>
</dbReference>
<dbReference type="GO" id="GO:0000270">
    <property type="term" value="P:peptidoglycan metabolic process"/>
    <property type="evidence" value="ECO:0007669"/>
    <property type="project" value="TreeGrafter"/>
</dbReference>
<comment type="caution">
    <text evidence="4">The sequence shown here is derived from an EMBL/GenBank/DDBJ whole genome shotgun (WGS) entry which is preliminary data.</text>
</comment>
<dbReference type="Proteomes" id="UP000308430">
    <property type="component" value="Unassembled WGS sequence"/>
</dbReference>
<dbReference type="PANTHER" id="PTHR30023:SF0">
    <property type="entry name" value="PENICILLIN-SENSITIVE CARBOXYPEPTIDASE A"/>
    <property type="match status" value="1"/>
</dbReference>
<dbReference type="EC" id="3.4.16.4" evidence="4"/>
<protein>
    <submittedName>
        <fullName evidence="4">D-alanyl-D-alanine carboxypeptidase/D-alanyl-D-alanine-endopeptidase</fullName>
        <ecNumber evidence="4">3.4.16.4</ecNumber>
    </submittedName>
</protein>
<proteinExistence type="inferred from homology"/>
<dbReference type="SUPFAM" id="SSF56601">
    <property type="entry name" value="beta-lactamase/transpeptidase-like"/>
    <property type="match status" value="1"/>
</dbReference>
<dbReference type="PRINTS" id="PR00922">
    <property type="entry name" value="DADACBPTASE3"/>
</dbReference>
<evidence type="ECO:0000256" key="2">
    <source>
        <dbReference type="ARBA" id="ARBA00022801"/>
    </source>
</evidence>
<sequence>MRFLRPFRFLLRIAVCLAAGAASAADLPRSVLAPLEAAGIPAADVAIWVQPVDGSTPTLAVNAERPMNPASVMKLVTAFAALDRLGPAHTWSTRAASLAQPRAGVLEGDLYLIGGADPMLSYERLWKLLRQLRALGIERIAGDLVLDGSALRLPPHDPNAFDGRGLRPYNSGAHGLLLHYNSLRLTLVPGRQAGETVVLASDPPLTGLRIDNRIVTAAGACGVWYQALDARLGIAPDGPLLTLEGRLPASCGRRDWSAAPLSPEDFGVALVAALWREVGGRLDGRVRAGLAPANAPTLLDDTSEPLADVVRNMNKWSSNVVARQLLATLGATAGESPDMASTGALVALTQLESAGIPTDGLVIENGAGLSRVERIRADSLGTLLLTAWRRPWMPEFIAAMPMAGVDGTARRRLNGSPASGMAHIKTGTLNGVRAMAGYVLDRDGRRHAVVMMVNHPRAAESQAAQDALLEWVWAGR</sequence>
<comment type="similarity">
    <text evidence="1">Belongs to the peptidase S13 family.</text>
</comment>
<dbReference type="AlphaFoldDB" id="A0A4S4ASX1"/>
<dbReference type="GO" id="GO:0006508">
    <property type="term" value="P:proteolysis"/>
    <property type="evidence" value="ECO:0007669"/>
    <property type="project" value="InterPro"/>
</dbReference>
<keyword evidence="4" id="KW-0645">Protease</keyword>
<reference evidence="4 5" key="1">
    <citation type="submission" date="2019-04" db="EMBL/GenBank/DDBJ databases">
        <title>Azoarcus nasutitermitis sp. nov. isolated from termite nest.</title>
        <authorList>
            <person name="Lin S.-Y."/>
            <person name="Hameed A."/>
            <person name="Hsu Y.-H."/>
            <person name="Young C.-C."/>
        </authorList>
    </citation>
    <scope>NUCLEOTIDE SEQUENCE [LARGE SCALE GENOMIC DNA]</scope>
    <source>
        <strain evidence="4 5">CC-YHH838</strain>
    </source>
</reference>
<dbReference type="RefSeq" id="WP_136349438.1">
    <property type="nucleotide sequence ID" value="NZ_SSOC01000006.1"/>
</dbReference>
<dbReference type="Pfam" id="PF02113">
    <property type="entry name" value="Peptidase_S13"/>
    <property type="match status" value="1"/>
</dbReference>
<dbReference type="NCBIfam" id="TIGR00666">
    <property type="entry name" value="PBP4"/>
    <property type="match status" value="1"/>
</dbReference>
<feature type="chain" id="PRO_5020678906" evidence="3">
    <location>
        <begin position="25"/>
        <end position="476"/>
    </location>
</feature>
<dbReference type="Gene3D" id="3.40.710.10">
    <property type="entry name" value="DD-peptidase/beta-lactamase superfamily"/>
    <property type="match status" value="2"/>
</dbReference>
<dbReference type="InterPro" id="IPR012338">
    <property type="entry name" value="Beta-lactam/transpept-like"/>
</dbReference>
<evidence type="ECO:0000313" key="4">
    <source>
        <dbReference type="EMBL" id="THF62957.1"/>
    </source>
</evidence>